<comment type="similarity">
    <text evidence="1">Belongs to the polysaccharide synthase family.</text>
</comment>
<name>A0A1G9XX61_9FIRM</name>
<evidence type="ECO:0000256" key="2">
    <source>
        <dbReference type="SAM" id="Phobius"/>
    </source>
</evidence>
<dbReference type="SUPFAM" id="SSF53335">
    <property type="entry name" value="S-adenosyl-L-methionine-dependent methyltransferases"/>
    <property type="match status" value="1"/>
</dbReference>
<dbReference type="PANTHER" id="PTHR43318">
    <property type="entry name" value="UDP-N-ACETYLGLUCOSAMINE 4,6-DEHYDRATASE"/>
    <property type="match status" value="1"/>
</dbReference>
<organism evidence="4 5">
    <name type="scientific">Acetanaerobacterium elongatum</name>
    <dbReference type="NCBI Taxonomy" id="258515"/>
    <lineage>
        <taxon>Bacteria</taxon>
        <taxon>Bacillati</taxon>
        <taxon>Bacillota</taxon>
        <taxon>Clostridia</taxon>
        <taxon>Eubacteriales</taxon>
        <taxon>Oscillospiraceae</taxon>
        <taxon>Acetanaerobacterium</taxon>
    </lineage>
</organism>
<dbReference type="SUPFAM" id="SSF51735">
    <property type="entry name" value="NAD(P)-binding Rossmann-fold domains"/>
    <property type="match status" value="1"/>
</dbReference>
<dbReference type="Pfam" id="PF02719">
    <property type="entry name" value="Polysacc_synt_2"/>
    <property type="match status" value="1"/>
</dbReference>
<reference evidence="4 5" key="1">
    <citation type="submission" date="2016-10" db="EMBL/GenBank/DDBJ databases">
        <authorList>
            <person name="de Groot N.N."/>
        </authorList>
    </citation>
    <scope>NUCLEOTIDE SEQUENCE [LARGE SCALE GENOMIC DNA]</scope>
    <source>
        <strain evidence="4 5">CGMCC 1.5012</strain>
    </source>
</reference>
<evidence type="ECO:0000313" key="5">
    <source>
        <dbReference type="Proteomes" id="UP000199182"/>
    </source>
</evidence>
<evidence type="ECO:0000256" key="1">
    <source>
        <dbReference type="ARBA" id="ARBA00007430"/>
    </source>
</evidence>
<dbReference type="Pfam" id="PF13727">
    <property type="entry name" value="CoA_binding_3"/>
    <property type="match status" value="1"/>
</dbReference>
<dbReference type="AlphaFoldDB" id="A0A1G9XX61"/>
<dbReference type="CDD" id="cd05237">
    <property type="entry name" value="UDP_invert_4-6DH_SDR_e"/>
    <property type="match status" value="1"/>
</dbReference>
<accession>A0A1G9XX61</accession>
<feature type="transmembrane region" description="Helical" evidence="2">
    <location>
        <begin position="20"/>
        <end position="41"/>
    </location>
</feature>
<dbReference type="RefSeq" id="WP_092638987.1">
    <property type="nucleotide sequence ID" value="NZ_FNID01000009.1"/>
</dbReference>
<dbReference type="PANTHER" id="PTHR43318:SF1">
    <property type="entry name" value="POLYSACCHARIDE BIOSYNTHESIS PROTEIN EPSC-RELATED"/>
    <property type="match status" value="1"/>
</dbReference>
<evidence type="ECO:0000259" key="3">
    <source>
        <dbReference type="Pfam" id="PF02719"/>
    </source>
</evidence>
<keyword evidence="2" id="KW-0472">Membrane</keyword>
<dbReference type="OrthoDB" id="9803111at2"/>
<protein>
    <submittedName>
        <fullName evidence="4">NDP-sugar epimerase, includes UDP-GlcNAc-inverting 4,6-dehydratase FlaA1 and capsular polysaccharide biosynthesis protein EpsC</fullName>
    </submittedName>
</protein>
<dbReference type="InterPro" id="IPR051203">
    <property type="entry name" value="Polysaccharide_Synthase-Rel"/>
</dbReference>
<feature type="transmembrane region" description="Helical" evidence="2">
    <location>
        <begin position="116"/>
        <end position="135"/>
    </location>
</feature>
<dbReference type="InterPro" id="IPR029063">
    <property type="entry name" value="SAM-dependent_MTases_sf"/>
</dbReference>
<proteinExistence type="inferred from homology"/>
<feature type="domain" description="Polysaccharide biosynthesis protein CapD-like" evidence="3">
    <location>
        <begin position="296"/>
        <end position="579"/>
    </location>
</feature>
<dbReference type="Gene3D" id="3.40.50.720">
    <property type="entry name" value="NAD(P)-binding Rossmann-like Domain"/>
    <property type="match status" value="2"/>
</dbReference>
<feature type="transmembrane region" description="Helical" evidence="2">
    <location>
        <begin position="87"/>
        <end position="110"/>
    </location>
</feature>
<dbReference type="Proteomes" id="UP000199182">
    <property type="component" value="Unassembled WGS sequence"/>
</dbReference>
<dbReference type="InterPro" id="IPR036291">
    <property type="entry name" value="NAD(P)-bd_dom_sf"/>
</dbReference>
<keyword evidence="2" id="KW-0812">Transmembrane</keyword>
<dbReference type="EMBL" id="FNID01000009">
    <property type="protein sequence ID" value="SDN01367.1"/>
    <property type="molecule type" value="Genomic_DNA"/>
</dbReference>
<dbReference type="STRING" id="258515.SAMN05192585_10974"/>
<dbReference type="InterPro" id="IPR003869">
    <property type="entry name" value="Polysac_CapD-like"/>
</dbReference>
<evidence type="ECO:0000313" key="4">
    <source>
        <dbReference type="EMBL" id="SDN01367.1"/>
    </source>
</evidence>
<sequence>MSKDAKQIPLHNYFSRHRSVFLMLADFIIISMCYISTWGMLLGRISVVAYKPIWFSSGLIFVAIFLLIFRVFGMYDSLWRYAETYEFLKCCLASLCSIFIFLVITLIIYRSPRLPISVYFISSLFASSMTLYYRMFYRVYRSAKLGHKPGAGQKKVLLVGAGNAASSVLSELHKTGEGRFFVVCAVDDDMDKVGRRIQRVKIEGTTNDIPQIVEKYGINLIIVALPSASQRDKKRILSICSKTRCTLRIVPDVLTAMTGDESIVSHIRDVNVEDLLGRDVITISAHTTQLITGKTVLVTGGGGSIGSELCRQIAAQNPKRLVILDIYENNAYSIQQELVRRYGEKLDLRVEICSVRDEEKIDLLFDHYRPDIVFHAAAHKHVPLMEACPEEAIKNNIFGTLNVARCADKYHTAKFVMISTDKAVNPTNIMGATKRVCEMIVQSMNTRSDTHFSAVRFGNVLGSNGSVIPLFKEQIANGGPVTVTHPDIVRYFMTIPEAVSLVLKAGEMVGGGEIFVLDMGEPVRIKDLAENLIRLSGFEPETEIAITYTGLRPGEKLFEELLLSEEGLEKTENEKIFVGKPTVMNPDKVFESLEELKPVVLANQTEEAVRRLHELVPTFHSPSKEETVL</sequence>
<feature type="transmembrane region" description="Helical" evidence="2">
    <location>
        <begin position="53"/>
        <end position="75"/>
    </location>
</feature>
<gene>
    <name evidence="4" type="ORF">SAMN05192585_10974</name>
</gene>
<keyword evidence="5" id="KW-1185">Reference proteome</keyword>
<keyword evidence="2" id="KW-1133">Transmembrane helix</keyword>